<accession>A0A0A1ZFM2</accession>
<dbReference type="OrthoDB" id="458293at2"/>
<dbReference type="Proteomes" id="UP000030598">
    <property type="component" value="Unassembled WGS sequence"/>
</dbReference>
<feature type="transmembrane region" description="Helical" evidence="1">
    <location>
        <begin position="145"/>
        <end position="165"/>
    </location>
</feature>
<gene>
    <name evidence="2" type="ORF">EU91_1209</name>
</gene>
<reference evidence="3" key="1">
    <citation type="journal article" date="2014" name="Sci. Data">
        <title>Genomes of diverse isolates of the marine cyanobacterium Prochlorococcus.</title>
        <authorList>
            <person name="Biller S."/>
            <person name="Berube P."/>
            <person name="Thompson J."/>
            <person name="Kelly L."/>
            <person name="Roggensack S."/>
            <person name="Awad L."/>
            <person name="Roache-Johnson K."/>
            <person name="Ding H."/>
            <person name="Giovannoni S.J."/>
            <person name="Moore L.R."/>
            <person name="Chisholm S.W."/>
        </authorList>
    </citation>
    <scope>NUCLEOTIDE SEQUENCE [LARGE SCALE GENOMIC DNA]</scope>
    <source>
        <strain evidence="3">GP2</strain>
    </source>
</reference>
<proteinExistence type="predicted"/>
<dbReference type="AlphaFoldDB" id="A0A0A1ZFM2"/>
<evidence type="ECO:0000313" key="2">
    <source>
        <dbReference type="EMBL" id="KGF86984.1"/>
    </source>
</evidence>
<dbReference type="InterPro" id="IPR021499">
    <property type="entry name" value="DUF3153"/>
</dbReference>
<evidence type="ECO:0000256" key="1">
    <source>
        <dbReference type="SAM" id="Phobius"/>
    </source>
</evidence>
<dbReference type="EMBL" id="JNAH01000006">
    <property type="protein sequence ID" value="KGF86984.1"/>
    <property type="molecule type" value="Genomic_DNA"/>
</dbReference>
<dbReference type="eggNOG" id="COG0457">
    <property type="taxonomic scope" value="Bacteria"/>
</dbReference>
<sequence>MKTYEQVLEKVELALAKGEYHYCIEFLLPIIESFPLSSKEGVNLRTILITALCGINKREEAKRFCKELLKSYDNKTRENAKYLMEVIDSPDIKKPENWNLQFESDPSLNKKSLNSPRKKREVLKKKKFINVTETPTGETKPFQKGFSLIIFLILLLLIPLLSGCVKIEDTLDLSELDSITNNLVIESKYIKKFPWQLKFEEKMKDIFPDAEIEQDESTFSLKHKNLNLEDTKQVLKITQNTAGELAGESTNIEINTTQKNFIFFKKYFYRLDLDLNSIKGIDNLELIFKIIHPNKAILTDKNNSNLEITKNLIIWDLNQGQINSLEFSFWSLNKLLIGITIILIIIILAYLLRFYRFKLGSDLPQLPSK</sequence>
<dbReference type="STRING" id="59925.EU91_1209"/>
<keyword evidence="1" id="KW-0472">Membrane</keyword>
<dbReference type="Pfam" id="PF11353">
    <property type="entry name" value="DUF3153"/>
    <property type="match status" value="1"/>
</dbReference>
<evidence type="ECO:0000313" key="3">
    <source>
        <dbReference type="Proteomes" id="UP000030598"/>
    </source>
</evidence>
<evidence type="ECO:0008006" key="4">
    <source>
        <dbReference type="Google" id="ProtNLM"/>
    </source>
</evidence>
<feature type="transmembrane region" description="Helical" evidence="1">
    <location>
        <begin position="335"/>
        <end position="355"/>
    </location>
</feature>
<dbReference type="RefSeq" id="WP_032524684.1">
    <property type="nucleotide sequence ID" value="NZ_CP138934.1"/>
</dbReference>
<name>A0A0A1ZFM2_PROMR</name>
<comment type="caution">
    <text evidence="2">The sequence shown here is derived from an EMBL/GenBank/DDBJ whole genome shotgun (WGS) entry which is preliminary data.</text>
</comment>
<organism evidence="2 3">
    <name type="scientific">Prochlorococcus marinus str. GP2</name>
    <dbReference type="NCBI Taxonomy" id="59925"/>
    <lineage>
        <taxon>Bacteria</taxon>
        <taxon>Bacillati</taxon>
        <taxon>Cyanobacteriota</taxon>
        <taxon>Cyanophyceae</taxon>
        <taxon>Synechococcales</taxon>
        <taxon>Prochlorococcaceae</taxon>
        <taxon>Prochlorococcus</taxon>
    </lineage>
</organism>
<protein>
    <recommendedName>
        <fullName evidence="4">DUF3153 domain-containing protein</fullName>
    </recommendedName>
</protein>
<keyword evidence="1" id="KW-1133">Transmembrane helix</keyword>
<keyword evidence="1" id="KW-0812">Transmembrane</keyword>